<proteinExistence type="predicted"/>
<evidence type="ECO:0000313" key="3">
    <source>
        <dbReference type="Proteomes" id="UP001519460"/>
    </source>
</evidence>
<accession>A0ABD0JGL3</accession>
<gene>
    <name evidence="2" type="ORF">BaRGS_00034737</name>
</gene>
<feature type="compositionally biased region" description="Polar residues" evidence="1">
    <location>
        <begin position="1"/>
        <end position="19"/>
    </location>
</feature>
<name>A0ABD0JGL3_9CAEN</name>
<comment type="caution">
    <text evidence="2">The sequence shown here is derived from an EMBL/GenBank/DDBJ whole genome shotgun (WGS) entry which is preliminary data.</text>
</comment>
<reference evidence="2 3" key="1">
    <citation type="journal article" date="2023" name="Sci. Data">
        <title>Genome assembly of the Korean intertidal mud-creeper Batillaria attramentaria.</title>
        <authorList>
            <person name="Patra A.K."/>
            <person name="Ho P.T."/>
            <person name="Jun S."/>
            <person name="Lee S.J."/>
            <person name="Kim Y."/>
            <person name="Won Y.J."/>
        </authorList>
    </citation>
    <scope>NUCLEOTIDE SEQUENCE [LARGE SCALE GENOMIC DNA]</scope>
    <source>
        <strain evidence="2">Wonlab-2016</strain>
    </source>
</reference>
<sequence>MTQNSDTHQYSKGQDSSDLSNHHDCLLVDSEKAHLLRSVADSYGSETDTQAIV</sequence>
<dbReference type="Proteomes" id="UP001519460">
    <property type="component" value="Unassembled WGS sequence"/>
</dbReference>
<feature type="non-terminal residue" evidence="2">
    <location>
        <position position="53"/>
    </location>
</feature>
<dbReference type="AlphaFoldDB" id="A0ABD0JGL3"/>
<feature type="region of interest" description="Disordered" evidence="1">
    <location>
        <begin position="1"/>
        <end position="23"/>
    </location>
</feature>
<dbReference type="EMBL" id="JACVVK020000450">
    <property type="protein sequence ID" value="KAK7474027.1"/>
    <property type="molecule type" value="Genomic_DNA"/>
</dbReference>
<evidence type="ECO:0000313" key="2">
    <source>
        <dbReference type="EMBL" id="KAK7474027.1"/>
    </source>
</evidence>
<protein>
    <submittedName>
        <fullName evidence="2">Uncharacterized protein</fullName>
    </submittedName>
</protein>
<keyword evidence="3" id="KW-1185">Reference proteome</keyword>
<organism evidence="2 3">
    <name type="scientific">Batillaria attramentaria</name>
    <dbReference type="NCBI Taxonomy" id="370345"/>
    <lineage>
        <taxon>Eukaryota</taxon>
        <taxon>Metazoa</taxon>
        <taxon>Spiralia</taxon>
        <taxon>Lophotrochozoa</taxon>
        <taxon>Mollusca</taxon>
        <taxon>Gastropoda</taxon>
        <taxon>Caenogastropoda</taxon>
        <taxon>Sorbeoconcha</taxon>
        <taxon>Cerithioidea</taxon>
        <taxon>Batillariidae</taxon>
        <taxon>Batillaria</taxon>
    </lineage>
</organism>
<evidence type="ECO:0000256" key="1">
    <source>
        <dbReference type="SAM" id="MobiDB-lite"/>
    </source>
</evidence>